<dbReference type="HOGENOM" id="CLU_1638402_0_0_1"/>
<dbReference type="EMBL" id="FN594966">
    <property type="protein sequence ID" value="CBI17972.3"/>
    <property type="molecule type" value="Genomic_DNA"/>
</dbReference>
<name>D7SQP1_VITVI</name>
<evidence type="ECO:0000313" key="3">
    <source>
        <dbReference type="Proteomes" id="UP000009183"/>
    </source>
</evidence>
<organism evidence="2 3">
    <name type="scientific">Vitis vinifera</name>
    <name type="common">Grape</name>
    <dbReference type="NCBI Taxonomy" id="29760"/>
    <lineage>
        <taxon>Eukaryota</taxon>
        <taxon>Viridiplantae</taxon>
        <taxon>Streptophyta</taxon>
        <taxon>Embryophyta</taxon>
        <taxon>Tracheophyta</taxon>
        <taxon>Spermatophyta</taxon>
        <taxon>Magnoliopsida</taxon>
        <taxon>eudicotyledons</taxon>
        <taxon>Gunneridae</taxon>
        <taxon>Pentapetalae</taxon>
        <taxon>rosids</taxon>
        <taxon>Vitales</taxon>
        <taxon>Vitaceae</taxon>
        <taxon>Viteae</taxon>
        <taxon>Vitis</taxon>
    </lineage>
</organism>
<proteinExistence type="predicted"/>
<feature type="region of interest" description="Disordered" evidence="1">
    <location>
        <begin position="53"/>
        <end position="96"/>
    </location>
</feature>
<protein>
    <submittedName>
        <fullName evidence="2">Uncharacterized protein</fullName>
    </submittedName>
</protein>
<dbReference type="PaxDb" id="29760-VIT_12s0134g00100.t01"/>
<gene>
    <name evidence="2" type="ordered locus">VIT_12s0134g00100</name>
</gene>
<feature type="compositionally biased region" description="Polar residues" evidence="1">
    <location>
        <begin position="16"/>
        <end position="25"/>
    </location>
</feature>
<dbReference type="Proteomes" id="UP000009183">
    <property type="component" value="Chromosome 12"/>
</dbReference>
<evidence type="ECO:0000256" key="1">
    <source>
        <dbReference type="SAM" id="MobiDB-lite"/>
    </source>
</evidence>
<dbReference type="AlphaFoldDB" id="D7SQP1"/>
<feature type="region of interest" description="Disordered" evidence="1">
    <location>
        <begin position="1"/>
        <end position="37"/>
    </location>
</feature>
<feature type="compositionally biased region" description="Basic residues" evidence="1">
    <location>
        <begin position="1"/>
        <end position="14"/>
    </location>
</feature>
<keyword evidence="3" id="KW-1185">Reference proteome</keyword>
<dbReference type="InParanoid" id="D7SQP1"/>
<accession>D7SQP1</accession>
<evidence type="ECO:0000313" key="2">
    <source>
        <dbReference type="EMBL" id="CBI17972.3"/>
    </source>
</evidence>
<reference evidence="3" key="1">
    <citation type="journal article" date="2007" name="Nature">
        <title>The grapevine genome sequence suggests ancestral hexaploidization in major angiosperm phyla.</title>
        <authorList>
            <consortium name="The French-Italian Public Consortium for Grapevine Genome Characterization."/>
            <person name="Jaillon O."/>
            <person name="Aury J.-M."/>
            <person name="Noel B."/>
            <person name="Policriti A."/>
            <person name="Clepet C."/>
            <person name="Casagrande A."/>
            <person name="Choisne N."/>
            <person name="Aubourg S."/>
            <person name="Vitulo N."/>
            <person name="Jubin C."/>
            <person name="Vezzi A."/>
            <person name="Legeai F."/>
            <person name="Hugueney P."/>
            <person name="Dasilva C."/>
            <person name="Horner D."/>
            <person name="Mica E."/>
            <person name="Jublot D."/>
            <person name="Poulain J."/>
            <person name="Bruyere C."/>
            <person name="Billault A."/>
            <person name="Segurens B."/>
            <person name="Gouyvenoux M."/>
            <person name="Ugarte E."/>
            <person name="Cattonaro F."/>
            <person name="Anthouard V."/>
            <person name="Vico V."/>
            <person name="Del Fabbro C."/>
            <person name="Alaux M."/>
            <person name="Di Gaspero G."/>
            <person name="Dumas V."/>
            <person name="Felice N."/>
            <person name="Paillard S."/>
            <person name="Juman I."/>
            <person name="Moroldo M."/>
            <person name="Scalabrin S."/>
            <person name="Canaguier A."/>
            <person name="Le Clainche I."/>
            <person name="Malacrida G."/>
            <person name="Durand E."/>
            <person name="Pesole G."/>
            <person name="Laucou V."/>
            <person name="Chatelet P."/>
            <person name="Merdinoglu D."/>
            <person name="Delledonne M."/>
            <person name="Pezzotti M."/>
            <person name="Lecharny A."/>
            <person name="Scarpelli C."/>
            <person name="Artiguenave F."/>
            <person name="Pe M.E."/>
            <person name="Valle G."/>
            <person name="Morgante M."/>
            <person name="Caboche M."/>
            <person name="Adam-Blondon A.-F."/>
            <person name="Weissenbach J."/>
            <person name="Quetier F."/>
            <person name="Wincker P."/>
        </authorList>
    </citation>
    <scope>NUCLEOTIDE SEQUENCE [LARGE SCALE GENOMIC DNA]</scope>
    <source>
        <strain evidence="3">cv. Pinot noir / PN40024</strain>
    </source>
</reference>
<dbReference type="STRING" id="29760.D7SQP1"/>
<sequence length="162" mass="17768">MARPRPHHYLRGSRARPSSPQSGQVFSKGHCGKINQKPSPIWVGSFAPSVKVSDPYSSPTPTTARSSEFPSAIPSGTSIRKSCSSPSRACTPTSSSTMARRPISLLAMFCRLDPSPRVPLCATLSTMWVTIVCNMVGMFSNFEKLFLKIVNDFYEINIILEI</sequence>
<feature type="compositionally biased region" description="Polar residues" evidence="1">
    <location>
        <begin position="55"/>
        <end position="96"/>
    </location>
</feature>